<name>A0A379ZN94_9GAMM</name>
<protein>
    <submittedName>
        <fullName evidence="1">Uncharacterized protein</fullName>
    </submittedName>
</protein>
<organism evidence="1 2">
    <name type="scientific">Shewanella morhuae</name>
    <dbReference type="NCBI Taxonomy" id="365591"/>
    <lineage>
        <taxon>Bacteria</taxon>
        <taxon>Pseudomonadati</taxon>
        <taxon>Pseudomonadota</taxon>
        <taxon>Gammaproteobacteria</taxon>
        <taxon>Alteromonadales</taxon>
        <taxon>Shewanellaceae</taxon>
        <taxon>Shewanella</taxon>
    </lineage>
</organism>
<dbReference type="AlphaFoldDB" id="A0A379ZN94"/>
<gene>
    <name evidence="1" type="ORF">NCTC10736_00844</name>
</gene>
<accession>A0A379ZN94</accession>
<evidence type="ECO:0000313" key="1">
    <source>
        <dbReference type="EMBL" id="SUI65538.1"/>
    </source>
</evidence>
<dbReference type="EMBL" id="UGYV01000001">
    <property type="protein sequence ID" value="SUI65538.1"/>
    <property type="molecule type" value="Genomic_DNA"/>
</dbReference>
<proteinExistence type="predicted"/>
<dbReference type="Proteomes" id="UP000255061">
    <property type="component" value="Unassembled WGS sequence"/>
</dbReference>
<sequence length="50" mass="5766">MGYFKGLATHATSGTHLKYQVVFKTIHTEFIQLEQGKLSQLSIQWRTINN</sequence>
<evidence type="ECO:0000313" key="2">
    <source>
        <dbReference type="Proteomes" id="UP000255061"/>
    </source>
</evidence>
<reference evidence="1 2" key="1">
    <citation type="submission" date="2018-06" db="EMBL/GenBank/DDBJ databases">
        <authorList>
            <consortium name="Pathogen Informatics"/>
            <person name="Doyle S."/>
        </authorList>
    </citation>
    <scope>NUCLEOTIDE SEQUENCE [LARGE SCALE GENOMIC DNA]</scope>
    <source>
        <strain evidence="1 2">NCTC10736</strain>
    </source>
</reference>